<dbReference type="AlphaFoldDB" id="A0AA46WUZ8"/>
<gene>
    <name evidence="2" type="ORF">KUM34_023530</name>
</gene>
<dbReference type="RefSeq" id="WP_229579727.1">
    <property type="nucleotide sequence ID" value="NZ_CP083974.1"/>
</dbReference>
<evidence type="ECO:0000313" key="3">
    <source>
        <dbReference type="Proteomes" id="UP001162740"/>
    </source>
</evidence>
<reference evidence="2 3" key="1">
    <citation type="journal article" date="2021" name="Front. Microbiol.">
        <title>Bacterial Transformation of Aromatic Monomers in Softwood Black Liquor.</title>
        <authorList>
            <person name="Navas L.E."/>
            <person name="Dexter G."/>
            <person name="Liu J."/>
            <person name="Levy-Booth D."/>
            <person name="Cho M."/>
            <person name="Jang S.K."/>
            <person name="Mansfield S.D."/>
            <person name="Renneckar S."/>
            <person name="Mohn W.W."/>
            <person name="Eltis L.D."/>
        </authorList>
    </citation>
    <scope>NUCLEOTIDE SEQUENCE [LARGE SCALE GENOMIC DNA]</scope>
    <source>
        <strain evidence="2 3">GD02</strain>
    </source>
</reference>
<name>A0AA46WUZ8_RHORH</name>
<proteinExistence type="predicted"/>
<organism evidence="2 3">
    <name type="scientific">Rhodococcus rhodochrous</name>
    <dbReference type="NCBI Taxonomy" id="1829"/>
    <lineage>
        <taxon>Bacteria</taxon>
        <taxon>Bacillati</taxon>
        <taxon>Actinomycetota</taxon>
        <taxon>Actinomycetes</taxon>
        <taxon>Mycobacteriales</taxon>
        <taxon>Nocardiaceae</taxon>
        <taxon>Rhodococcus</taxon>
    </lineage>
</organism>
<feature type="region of interest" description="Disordered" evidence="1">
    <location>
        <begin position="70"/>
        <end position="93"/>
    </location>
</feature>
<dbReference type="Proteomes" id="UP001162740">
    <property type="component" value="Chromosome"/>
</dbReference>
<accession>A0AA46WUZ8</accession>
<evidence type="ECO:0000313" key="2">
    <source>
        <dbReference type="EMBL" id="UZF44773.1"/>
    </source>
</evidence>
<dbReference type="EMBL" id="CP083974">
    <property type="protein sequence ID" value="UZF44773.1"/>
    <property type="molecule type" value="Genomic_DNA"/>
</dbReference>
<sequence length="93" mass="10577">MTPDERAMIDFVLRWSPFDDGDEYILPQFGLTPAAFYYRVRTLLTAPTDEIDLATCSLLREICRTKLSRPTPHPRLKTSSATNRIVDTGSTLE</sequence>
<evidence type="ECO:0000256" key="1">
    <source>
        <dbReference type="SAM" id="MobiDB-lite"/>
    </source>
</evidence>
<protein>
    <submittedName>
        <fullName evidence="2">DUF3263 domain-containing protein</fullName>
    </submittedName>
</protein>
<feature type="compositionally biased region" description="Polar residues" evidence="1">
    <location>
        <begin position="77"/>
        <end position="93"/>
    </location>
</feature>